<dbReference type="EMBL" id="PKPP01003368">
    <property type="protein sequence ID" value="PWA69745.1"/>
    <property type="molecule type" value="Genomic_DNA"/>
</dbReference>
<evidence type="ECO:0000313" key="1">
    <source>
        <dbReference type="EMBL" id="PWA69745.1"/>
    </source>
</evidence>
<accession>A0A2U1N899</accession>
<dbReference type="AlphaFoldDB" id="A0A2U1N899"/>
<dbReference type="OrthoDB" id="1751327at2759"/>
<proteinExistence type="predicted"/>
<dbReference type="GO" id="GO:0003964">
    <property type="term" value="F:RNA-directed DNA polymerase activity"/>
    <property type="evidence" value="ECO:0007669"/>
    <property type="project" value="UniProtKB-KW"/>
</dbReference>
<dbReference type="InterPro" id="IPR021109">
    <property type="entry name" value="Peptidase_aspartic_dom_sf"/>
</dbReference>
<name>A0A2U1N899_ARTAN</name>
<organism evidence="1 2">
    <name type="scientific">Artemisia annua</name>
    <name type="common">Sweet wormwood</name>
    <dbReference type="NCBI Taxonomy" id="35608"/>
    <lineage>
        <taxon>Eukaryota</taxon>
        <taxon>Viridiplantae</taxon>
        <taxon>Streptophyta</taxon>
        <taxon>Embryophyta</taxon>
        <taxon>Tracheophyta</taxon>
        <taxon>Spermatophyta</taxon>
        <taxon>Magnoliopsida</taxon>
        <taxon>eudicotyledons</taxon>
        <taxon>Gunneridae</taxon>
        <taxon>Pentapetalae</taxon>
        <taxon>asterids</taxon>
        <taxon>campanulids</taxon>
        <taxon>Asterales</taxon>
        <taxon>Asteraceae</taxon>
        <taxon>Asteroideae</taxon>
        <taxon>Anthemideae</taxon>
        <taxon>Artemisiinae</taxon>
        <taxon>Artemisia</taxon>
    </lineage>
</organism>
<protein>
    <submittedName>
        <fullName evidence="1">Reverse transcriptase domain-containing protein</fullName>
    </submittedName>
</protein>
<keyword evidence="1" id="KW-0695">RNA-directed DNA polymerase</keyword>
<dbReference type="InterPro" id="IPR032567">
    <property type="entry name" value="RTL1-rel"/>
</dbReference>
<keyword evidence="1" id="KW-0548">Nucleotidyltransferase</keyword>
<dbReference type="Proteomes" id="UP000245207">
    <property type="component" value="Unassembled WGS sequence"/>
</dbReference>
<comment type="caution">
    <text evidence="1">The sequence shown here is derived from an EMBL/GenBank/DDBJ whole genome shotgun (WGS) entry which is preliminary data.</text>
</comment>
<reference evidence="1 2" key="1">
    <citation type="journal article" date="2018" name="Mol. Plant">
        <title>The genome of Artemisia annua provides insight into the evolution of Asteraceae family and artemisinin biosynthesis.</title>
        <authorList>
            <person name="Shen Q."/>
            <person name="Zhang L."/>
            <person name="Liao Z."/>
            <person name="Wang S."/>
            <person name="Yan T."/>
            <person name="Shi P."/>
            <person name="Liu M."/>
            <person name="Fu X."/>
            <person name="Pan Q."/>
            <person name="Wang Y."/>
            <person name="Lv Z."/>
            <person name="Lu X."/>
            <person name="Zhang F."/>
            <person name="Jiang W."/>
            <person name="Ma Y."/>
            <person name="Chen M."/>
            <person name="Hao X."/>
            <person name="Li L."/>
            <person name="Tang Y."/>
            <person name="Lv G."/>
            <person name="Zhou Y."/>
            <person name="Sun X."/>
            <person name="Brodelius P.E."/>
            <person name="Rose J.K.C."/>
            <person name="Tang K."/>
        </authorList>
    </citation>
    <scope>NUCLEOTIDE SEQUENCE [LARGE SCALE GENOMIC DNA]</scope>
    <source>
        <strain evidence="2">cv. Huhao1</strain>
        <tissue evidence="1">Leaf</tissue>
    </source>
</reference>
<dbReference type="CDD" id="cd00303">
    <property type="entry name" value="retropepsin_like"/>
    <property type="match status" value="1"/>
</dbReference>
<dbReference type="Pfam" id="PF08284">
    <property type="entry name" value="RVP_2"/>
    <property type="match status" value="1"/>
</dbReference>
<keyword evidence="1" id="KW-0808">Transferase</keyword>
<evidence type="ECO:0000313" key="2">
    <source>
        <dbReference type="Proteomes" id="UP000245207"/>
    </source>
</evidence>
<dbReference type="PANTHER" id="PTHR15503">
    <property type="entry name" value="LDOC1 RELATED"/>
    <property type="match status" value="1"/>
</dbReference>
<gene>
    <name evidence="1" type="ORF">CTI12_AA138050</name>
</gene>
<dbReference type="Gene3D" id="2.40.70.10">
    <property type="entry name" value="Acid Proteases"/>
    <property type="match status" value="1"/>
</dbReference>
<sequence>MLSMTWGEFKTLFLDEFALEAEVAGLREEFLKTKQGNRTVNKFHAWVIDRVQFCSEYAKSVKMLNEHFIVCWSRKFVNTSTWCKLNLLKSTFHYNKIPVKVLFNSGANRSFVASRFVPLLAKPMSKLKFPVEVEVDGDNKYILDDVNRNSDKEMASHKFSSNLIPMELGEFDITVGMDWLGQHNANIVCKDKSVHLVAPNGESLIIFGERRKESLPICSFARAKRYPSRGYLA</sequence>
<dbReference type="PANTHER" id="PTHR15503:SF45">
    <property type="entry name" value="RNA-DIRECTED DNA POLYMERASE HOMOLOG"/>
    <property type="match status" value="1"/>
</dbReference>
<keyword evidence="2" id="KW-1185">Reference proteome</keyword>